<evidence type="ECO:0000313" key="3">
    <source>
        <dbReference type="Proteomes" id="UP001549363"/>
    </source>
</evidence>
<keyword evidence="3" id="KW-1185">Reference proteome</keyword>
<dbReference type="Proteomes" id="UP001549363">
    <property type="component" value="Unassembled WGS sequence"/>
</dbReference>
<sequence length="64" mass="7288">MKGGDTLRTGYTHAEYDRESDYWQDIEDAQRAQIEAQKNLSKAATNDKRNQTTNTGILPQEDAK</sequence>
<protein>
    <submittedName>
        <fullName evidence="2">Uncharacterized protein</fullName>
    </submittedName>
</protein>
<proteinExistence type="predicted"/>
<name>A0ABV2PIK5_9BACI</name>
<comment type="caution">
    <text evidence="2">The sequence shown here is derived from an EMBL/GenBank/DDBJ whole genome shotgun (WGS) entry which is preliminary data.</text>
</comment>
<reference evidence="2 3" key="1">
    <citation type="submission" date="2024-06" db="EMBL/GenBank/DDBJ databases">
        <title>Sorghum-associated microbial communities from plants grown in Nebraska, USA.</title>
        <authorList>
            <person name="Schachtman D."/>
        </authorList>
    </citation>
    <scope>NUCLEOTIDE SEQUENCE [LARGE SCALE GENOMIC DNA]</scope>
    <source>
        <strain evidence="2 3">736</strain>
    </source>
</reference>
<gene>
    <name evidence="2" type="ORF">ABIA69_001934</name>
</gene>
<evidence type="ECO:0000313" key="2">
    <source>
        <dbReference type="EMBL" id="MET4560790.1"/>
    </source>
</evidence>
<organism evidence="2 3">
    <name type="scientific">Lysinibacillus parviboronicapiens</name>
    <dbReference type="NCBI Taxonomy" id="436516"/>
    <lineage>
        <taxon>Bacteria</taxon>
        <taxon>Bacillati</taxon>
        <taxon>Bacillota</taxon>
        <taxon>Bacilli</taxon>
        <taxon>Bacillales</taxon>
        <taxon>Bacillaceae</taxon>
        <taxon>Lysinibacillus</taxon>
    </lineage>
</organism>
<evidence type="ECO:0000256" key="1">
    <source>
        <dbReference type="SAM" id="MobiDB-lite"/>
    </source>
</evidence>
<accession>A0ABV2PIK5</accession>
<feature type="region of interest" description="Disordered" evidence="1">
    <location>
        <begin position="39"/>
        <end position="64"/>
    </location>
</feature>
<dbReference type="EMBL" id="JBEPSB010000007">
    <property type="protein sequence ID" value="MET4560790.1"/>
    <property type="molecule type" value="Genomic_DNA"/>
</dbReference>